<protein>
    <submittedName>
        <fullName evidence="9">MFS transporter</fullName>
    </submittedName>
</protein>
<sequence length="587" mass="61005">MAVDSGVSVGVADAVRNSIRDARTSIASVFRNPALRRMQLALAGSMIGDWAYSTAVIVWAYGVGGAKAVGVWGAIRFLLMAVTSPLGSALADRLPRKKVLIASDLLRALVVVAATACLVLDTPAWPIYVLATAASLIGCVFRPAQMSWMPSLTNRPEELTASNGTSSTIESIAFFVGPAIGASLIALTNIETVFLLNAATFLWSAFLVLGIHPHSSVVASTVARAEADTDGGPDSSDGGVGVVGGGGAGDGDDAKPGMLAEMAAGFSTIAKNRDLLMVAIIVCAQTVVAGATLVFTVIFAVDIVKTGPEGVGFIDSVFGVGAIVGGFYAIARASHNKLAGDMATGTILWAIPLLLVVVWPSPVTVFASAIIMGFGNPLVDVNFATIVQRITPDAVLGRVFGAYEGALIGTMALGSAVMPFLISWVGLRPGLALLAVLVAAPAIGFLPRCRRLDATLIEPEDAKLLRGIPMFSPLTRATLELLATQLTSESAPAGRTVVREGEESDRFLVIKSGAVEVSQNGMFLRIERAGDYFGEIGLLRDVPRTATVTATEDTELLSLSRADFLDAVSGSEESRVAADDIISRRMG</sequence>
<dbReference type="CDD" id="cd00038">
    <property type="entry name" value="CAP_ED"/>
    <property type="match status" value="1"/>
</dbReference>
<dbReference type="PANTHER" id="PTHR23513">
    <property type="entry name" value="INTEGRAL MEMBRANE EFFLUX PROTEIN-RELATED"/>
    <property type="match status" value="1"/>
</dbReference>
<dbReference type="InterPro" id="IPR018488">
    <property type="entry name" value="cNMP-bd_CS"/>
</dbReference>
<dbReference type="Pfam" id="PF00027">
    <property type="entry name" value="cNMP_binding"/>
    <property type="match status" value="1"/>
</dbReference>
<keyword evidence="4 7" id="KW-1133">Transmembrane helix</keyword>
<dbReference type="InterPro" id="IPR018490">
    <property type="entry name" value="cNMP-bd_dom_sf"/>
</dbReference>
<dbReference type="PROSITE" id="PS50042">
    <property type="entry name" value="CNMP_BINDING_3"/>
    <property type="match status" value="1"/>
</dbReference>
<dbReference type="GO" id="GO:0022857">
    <property type="term" value="F:transmembrane transporter activity"/>
    <property type="evidence" value="ECO:0007669"/>
    <property type="project" value="InterPro"/>
</dbReference>
<feature type="transmembrane region" description="Helical" evidence="7">
    <location>
        <begin position="275"/>
        <end position="301"/>
    </location>
</feature>
<evidence type="ECO:0000256" key="6">
    <source>
        <dbReference type="SAM" id="MobiDB-lite"/>
    </source>
</evidence>
<dbReference type="InterPro" id="IPR011701">
    <property type="entry name" value="MFS"/>
</dbReference>
<dbReference type="Gene3D" id="2.60.120.10">
    <property type="entry name" value="Jelly Rolls"/>
    <property type="match status" value="1"/>
</dbReference>
<accession>A0A502CIU8</accession>
<feature type="transmembrane region" description="Helical" evidence="7">
    <location>
        <begin position="125"/>
        <end position="144"/>
    </location>
</feature>
<dbReference type="RefSeq" id="WP_140743760.1">
    <property type="nucleotide sequence ID" value="NZ_RCZM01000008.1"/>
</dbReference>
<keyword evidence="10" id="KW-1185">Reference proteome</keyword>
<keyword evidence="5 7" id="KW-0472">Membrane</keyword>
<dbReference type="SUPFAM" id="SSF51206">
    <property type="entry name" value="cAMP-binding domain-like"/>
    <property type="match status" value="1"/>
</dbReference>
<proteinExistence type="predicted"/>
<reference evidence="9 10" key="1">
    <citation type="journal article" date="2019" name="Environ. Microbiol.">
        <title>Species interactions and distinct microbial communities in high Arctic permafrost affected cryosols are associated with the CH4 and CO2 gas fluxes.</title>
        <authorList>
            <person name="Altshuler I."/>
            <person name="Hamel J."/>
            <person name="Turney S."/>
            <person name="Magnuson E."/>
            <person name="Levesque R."/>
            <person name="Greer C."/>
            <person name="Whyte L.G."/>
        </authorList>
    </citation>
    <scope>NUCLEOTIDE SEQUENCE [LARGE SCALE GENOMIC DNA]</scope>
    <source>
        <strain evidence="9 10">S9.3A</strain>
    </source>
</reference>
<evidence type="ECO:0000256" key="2">
    <source>
        <dbReference type="ARBA" id="ARBA00022475"/>
    </source>
</evidence>
<comment type="caution">
    <text evidence="9">The sequence shown here is derived from an EMBL/GenBank/DDBJ whole genome shotgun (WGS) entry which is preliminary data.</text>
</comment>
<evidence type="ECO:0000256" key="5">
    <source>
        <dbReference type="ARBA" id="ARBA00023136"/>
    </source>
</evidence>
<dbReference type="PANTHER" id="PTHR23513:SF11">
    <property type="entry name" value="STAPHYLOFERRIN A TRANSPORTER"/>
    <property type="match status" value="1"/>
</dbReference>
<organism evidence="9 10">
    <name type="scientific">Pedococcus bigeumensis</name>
    <dbReference type="NCBI Taxonomy" id="433644"/>
    <lineage>
        <taxon>Bacteria</taxon>
        <taxon>Bacillati</taxon>
        <taxon>Actinomycetota</taxon>
        <taxon>Actinomycetes</taxon>
        <taxon>Micrococcales</taxon>
        <taxon>Intrasporangiaceae</taxon>
        <taxon>Pedococcus</taxon>
    </lineage>
</organism>
<keyword evidence="2" id="KW-1003">Cell membrane</keyword>
<feature type="transmembrane region" description="Helical" evidence="7">
    <location>
        <begin position="193"/>
        <end position="211"/>
    </location>
</feature>
<evidence type="ECO:0000256" key="7">
    <source>
        <dbReference type="SAM" id="Phobius"/>
    </source>
</evidence>
<comment type="subcellular location">
    <subcellularLocation>
        <location evidence="1">Cell membrane</location>
        <topology evidence="1">Multi-pass membrane protein</topology>
    </subcellularLocation>
</comment>
<evidence type="ECO:0000259" key="8">
    <source>
        <dbReference type="PROSITE" id="PS50042"/>
    </source>
</evidence>
<feature type="transmembrane region" description="Helical" evidence="7">
    <location>
        <begin position="427"/>
        <end position="446"/>
    </location>
</feature>
<dbReference type="CDD" id="cd06173">
    <property type="entry name" value="MFS_MefA_like"/>
    <property type="match status" value="1"/>
</dbReference>
<dbReference type="InterPro" id="IPR014710">
    <property type="entry name" value="RmlC-like_jellyroll"/>
</dbReference>
<evidence type="ECO:0000313" key="9">
    <source>
        <dbReference type="EMBL" id="TPG12878.1"/>
    </source>
</evidence>
<feature type="transmembrane region" description="Helical" evidence="7">
    <location>
        <begin position="40"/>
        <end position="62"/>
    </location>
</feature>
<feature type="transmembrane region" description="Helical" evidence="7">
    <location>
        <begin position="165"/>
        <end position="187"/>
    </location>
</feature>
<keyword evidence="3 7" id="KW-0812">Transmembrane</keyword>
<feature type="domain" description="Cyclic nucleotide-binding" evidence="8">
    <location>
        <begin position="470"/>
        <end position="564"/>
    </location>
</feature>
<dbReference type="Pfam" id="PF07690">
    <property type="entry name" value="MFS_1"/>
    <property type="match status" value="1"/>
</dbReference>
<feature type="transmembrane region" description="Helical" evidence="7">
    <location>
        <begin position="399"/>
        <end position="421"/>
    </location>
</feature>
<evidence type="ECO:0000256" key="1">
    <source>
        <dbReference type="ARBA" id="ARBA00004651"/>
    </source>
</evidence>
<dbReference type="Proteomes" id="UP000317722">
    <property type="component" value="Unassembled WGS sequence"/>
</dbReference>
<dbReference type="SUPFAM" id="SSF103473">
    <property type="entry name" value="MFS general substrate transporter"/>
    <property type="match status" value="1"/>
</dbReference>
<evidence type="ECO:0000256" key="3">
    <source>
        <dbReference type="ARBA" id="ARBA00022692"/>
    </source>
</evidence>
<feature type="transmembrane region" description="Helical" evidence="7">
    <location>
        <begin position="68"/>
        <end position="87"/>
    </location>
</feature>
<dbReference type="Gene3D" id="1.20.1250.20">
    <property type="entry name" value="MFS general substrate transporter like domains"/>
    <property type="match status" value="1"/>
</dbReference>
<dbReference type="OrthoDB" id="180043at2"/>
<dbReference type="EMBL" id="RCZM01000008">
    <property type="protein sequence ID" value="TPG12878.1"/>
    <property type="molecule type" value="Genomic_DNA"/>
</dbReference>
<feature type="region of interest" description="Disordered" evidence="6">
    <location>
        <begin position="227"/>
        <end position="246"/>
    </location>
</feature>
<gene>
    <name evidence="9" type="ORF">EAH86_19240</name>
</gene>
<evidence type="ECO:0000256" key="4">
    <source>
        <dbReference type="ARBA" id="ARBA00022989"/>
    </source>
</evidence>
<dbReference type="AlphaFoldDB" id="A0A502CIU8"/>
<feature type="transmembrane region" description="Helical" evidence="7">
    <location>
        <begin position="99"/>
        <end position="119"/>
    </location>
</feature>
<dbReference type="InterPro" id="IPR036259">
    <property type="entry name" value="MFS_trans_sf"/>
</dbReference>
<dbReference type="SMART" id="SM00100">
    <property type="entry name" value="cNMP"/>
    <property type="match status" value="1"/>
</dbReference>
<dbReference type="PRINTS" id="PR00103">
    <property type="entry name" value="CAMPKINASE"/>
</dbReference>
<evidence type="ECO:0000313" key="10">
    <source>
        <dbReference type="Proteomes" id="UP000317722"/>
    </source>
</evidence>
<dbReference type="InterPro" id="IPR000595">
    <property type="entry name" value="cNMP-bd_dom"/>
</dbReference>
<feature type="transmembrane region" description="Helical" evidence="7">
    <location>
        <begin position="313"/>
        <end position="331"/>
    </location>
</feature>
<name>A0A502CIU8_9MICO</name>
<dbReference type="PROSITE" id="PS00889">
    <property type="entry name" value="CNMP_BINDING_2"/>
    <property type="match status" value="1"/>
</dbReference>
<feature type="transmembrane region" description="Helical" evidence="7">
    <location>
        <begin position="338"/>
        <end position="359"/>
    </location>
</feature>
<dbReference type="GO" id="GO:0005886">
    <property type="term" value="C:plasma membrane"/>
    <property type="evidence" value="ECO:0007669"/>
    <property type="project" value="UniProtKB-SubCell"/>
</dbReference>